<name>A0A5J4R0P1_9ZZZZ</name>
<sequence length="68" mass="7724">MISNPVVHSYKCLRGYLSLAHEGNLLVTRSAFAKSKKTLEQTEQLPTFRDTIRCASVPLWSIPFSTFH</sequence>
<gene>
    <name evidence="1" type="ORF">EZS27_023496</name>
</gene>
<reference evidence="1" key="1">
    <citation type="submission" date="2019-03" db="EMBL/GenBank/DDBJ databases">
        <title>Single cell metagenomics reveals metabolic interactions within the superorganism composed of flagellate Streblomastix strix and complex community of Bacteroidetes bacteria on its surface.</title>
        <authorList>
            <person name="Treitli S.C."/>
            <person name="Kolisko M."/>
            <person name="Husnik F."/>
            <person name="Keeling P."/>
            <person name="Hampl V."/>
        </authorList>
    </citation>
    <scope>NUCLEOTIDE SEQUENCE</scope>
    <source>
        <strain evidence="1">STM</strain>
    </source>
</reference>
<comment type="caution">
    <text evidence="1">The sequence shown here is derived from an EMBL/GenBank/DDBJ whole genome shotgun (WGS) entry which is preliminary data.</text>
</comment>
<protein>
    <submittedName>
        <fullName evidence="1">Uncharacterized protein</fullName>
    </submittedName>
</protein>
<proteinExistence type="predicted"/>
<dbReference type="AlphaFoldDB" id="A0A5J4R0P1"/>
<organism evidence="1">
    <name type="scientific">termite gut metagenome</name>
    <dbReference type="NCBI Taxonomy" id="433724"/>
    <lineage>
        <taxon>unclassified sequences</taxon>
        <taxon>metagenomes</taxon>
        <taxon>organismal metagenomes</taxon>
    </lineage>
</organism>
<evidence type="ECO:0000313" key="1">
    <source>
        <dbReference type="EMBL" id="KAA6327526.1"/>
    </source>
</evidence>
<dbReference type="EMBL" id="SNRY01001977">
    <property type="protein sequence ID" value="KAA6327526.1"/>
    <property type="molecule type" value="Genomic_DNA"/>
</dbReference>
<accession>A0A5J4R0P1</accession>